<keyword evidence="2" id="KW-1185">Reference proteome</keyword>
<reference evidence="1" key="1">
    <citation type="journal article" date="2020" name="Stud. Mycol.">
        <title>101 Dothideomycetes genomes: a test case for predicting lifestyles and emergence of pathogens.</title>
        <authorList>
            <person name="Haridas S."/>
            <person name="Albert R."/>
            <person name="Binder M."/>
            <person name="Bloem J."/>
            <person name="Labutti K."/>
            <person name="Salamov A."/>
            <person name="Andreopoulos B."/>
            <person name="Baker S."/>
            <person name="Barry K."/>
            <person name="Bills G."/>
            <person name="Bluhm B."/>
            <person name="Cannon C."/>
            <person name="Castanera R."/>
            <person name="Culley D."/>
            <person name="Daum C."/>
            <person name="Ezra D."/>
            <person name="Gonzalez J."/>
            <person name="Henrissat B."/>
            <person name="Kuo A."/>
            <person name="Liang C."/>
            <person name="Lipzen A."/>
            <person name="Lutzoni F."/>
            <person name="Magnuson J."/>
            <person name="Mondo S."/>
            <person name="Nolan M."/>
            <person name="Ohm R."/>
            <person name="Pangilinan J."/>
            <person name="Park H.-J."/>
            <person name="Ramirez L."/>
            <person name="Alfaro M."/>
            <person name="Sun H."/>
            <person name="Tritt A."/>
            <person name="Yoshinaga Y."/>
            <person name="Zwiers L.-H."/>
            <person name="Turgeon B."/>
            <person name="Goodwin S."/>
            <person name="Spatafora J."/>
            <person name="Crous P."/>
            <person name="Grigoriev I."/>
        </authorList>
    </citation>
    <scope>NUCLEOTIDE SEQUENCE</scope>
    <source>
        <strain evidence="1">CBS 113818</strain>
    </source>
</reference>
<proteinExistence type="predicted"/>
<dbReference type="Proteomes" id="UP000799424">
    <property type="component" value="Unassembled WGS sequence"/>
</dbReference>
<dbReference type="AlphaFoldDB" id="A0A6A6ZFB7"/>
<sequence length="220" mass="23627">MLDSAPFAYRFTQTPPRCLPTKKHHILPPPSYSAATANPTSQTHAFISHIAHTRTAHITSTVTQHILPVIHTHARLGIARTTIALLPCATHDTFTSSSAGSAEIVGVAGGDQLNVVRLQGLINGAAFWREAAVVRELEDWGGVPMRSVLRRVVGTFGEEKRVGNKGVCLGVGVDADVGVVHVEARVEEVFLRTVNEFGLYDTLSGECVVVNVHVHANAEC</sequence>
<dbReference type="OrthoDB" id="3914029at2759"/>
<evidence type="ECO:0000313" key="1">
    <source>
        <dbReference type="EMBL" id="KAF2819812.1"/>
    </source>
</evidence>
<evidence type="ECO:0000313" key="2">
    <source>
        <dbReference type="Proteomes" id="UP000799424"/>
    </source>
</evidence>
<accession>A0A6A6ZFB7</accession>
<dbReference type="EMBL" id="MU006243">
    <property type="protein sequence ID" value="KAF2819812.1"/>
    <property type="molecule type" value="Genomic_DNA"/>
</dbReference>
<organism evidence="1 2">
    <name type="scientific">Ophiobolus disseminans</name>
    <dbReference type="NCBI Taxonomy" id="1469910"/>
    <lineage>
        <taxon>Eukaryota</taxon>
        <taxon>Fungi</taxon>
        <taxon>Dikarya</taxon>
        <taxon>Ascomycota</taxon>
        <taxon>Pezizomycotina</taxon>
        <taxon>Dothideomycetes</taxon>
        <taxon>Pleosporomycetidae</taxon>
        <taxon>Pleosporales</taxon>
        <taxon>Pleosporineae</taxon>
        <taxon>Phaeosphaeriaceae</taxon>
        <taxon>Ophiobolus</taxon>
    </lineage>
</organism>
<gene>
    <name evidence="1" type="ORF">CC86DRAFT_449837</name>
</gene>
<protein>
    <submittedName>
        <fullName evidence="1">Uncharacterized protein</fullName>
    </submittedName>
</protein>
<name>A0A6A6ZFB7_9PLEO</name>